<dbReference type="Gene3D" id="3.40.1190.20">
    <property type="match status" value="1"/>
</dbReference>
<evidence type="ECO:0000313" key="3">
    <source>
        <dbReference type="EMBL" id="CDP34810.1"/>
    </source>
</evidence>
<dbReference type="InterPro" id="IPR027574">
    <property type="entry name" value="Thiaminase_II"/>
</dbReference>
<dbReference type="NCBIfam" id="TIGR00097">
    <property type="entry name" value="HMP-P_kinase"/>
    <property type="match status" value="1"/>
</dbReference>
<dbReference type="GO" id="GO:0008972">
    <property type="term" value="F:phosphomethylpyrimidine kinase activity"/>
    <property type="evidence" value="ECO:0007669"/>
    <property type="project" value="InterPro"/>
</dbReference>
<dbReference type="GO" id="GO:0009228">
    <property type="term" value="P:thiamine biosynthetic process"/>
    <property type="evidence" value="ECO:0007669"/>
    <property type="project" value="InterPro"/>
</dbReference>
<dbReference type="Gene3D" id="1.20.910.10">
    <property type="entry name" value="Heme oxygenase-like"/>
    <property type="match status" value="1"/>
</dbReference>
<dbReference type="InterPro" id="IPR004305">
    <property type="entry name" value="Thiaminase-2/PQQC"/>
</dbReference>
<sequence>MAHQYPRTLTIAGSDSSGGAGIEADLKTFTVHGCYGMTCITGLTAQNTKGVRQIYPVESQEMIENTLDAVFSDVGVDVVKTGMLTSKTTVETVARKLKQYHDKKPVVVDPVMVSTSGANLIGEDALETYVTELLPLATVVTPNINEAAEIVKHISSDPSDAIRKVGSVEDMKRIAKHIREGLKCEAVLLKGGHAGMDDDLNLADPGKETKVVDVLYNGKFHIFTSKFINSTSTHGTGCTLASAIASNLANGETIESATQLAVRFVQRAIANAIPLGNGNGPVNHVFNIHTRPFVLGHFVEYLLSHPKVASIWDRYVNHPFTVQLAQHTLPLHKFLYFLKQDYLYLKHYSRAYSLAGFKTEDPEAMLNSAHVVKTIARESELHLDYCKMFGLEKGDILASEEGQACYAYTRYILDVGSREDWLGLQVALSPCLFGYLEAAENRVKDPQSVREGNLYWKWVENYTSAEFKESSKQGHQLLETHVADVSPQRVEQLVDIFATSTKMEIAFWDAALAHEDK</sequence>
<dbReference type="SUPFAM" id="SSF53613">
    <property type="entry name" value="Ribokinase-like"/>
    <property type="match status" value="1"/>
</dbReference>
<dbReference type="FunFam" id="1.20.910.10:FF:000003">
    <property type="entry name" value="Hydroxymethylpyrimidine/phosphomethylpyrimidine kinase THI20"/>
    <property type="match status" value="1"/>
</dbReference>
<dbReference type="PANTHER" id="PTHR20858:SF17">
    <property type="entry name" value="HYDROXYMETHYLPYRIMIDINE_PHOSPHOMETHYLPYRIMIDINE KINASE THI20-RELATED"/>
    <property type="match status" value="1"/>
</dbReference>
<reference evidence="3" key="1">
    <citation type="submission" date="2014-02" db="EMBL/GenBank/DDBJ databases">
        <authorList>
            <person name="Genoscope - CEA"/>
        </authorList>
    </citation>
    <scope>NUCLEOTIDE SEQUENCE</scope>
    <source>
        <strain evidence="3">LS3</strain>
    </source>
</reference>
<protein>
    <submittedName>
        <fullName evidence="3">ARAD1C20988p</fullName>
    </submittedName>
</protein>
<dbReference type="InterPro" id="IPR004399">
    <property type="entry name" value="HMP/HMP-P_kinase_dom"/>
</dbReference>
<reference evidence="3" key="2">
    <citation type="submission" date="2014-06" db="EMBL/GenBank/DDBJ databases">
        <title>The complete genome of Blastobotrys (Arxula) adeninivorans LS3 - a yeast of biotechnological interest.</title>
        <authorList>
            <person name="Kunze G."/>
            <person name="Gaillardin C."/>
            <person name="Czernicka M."/>
            <person name="Durrens P."/>
            <person name="Martin T."/>
            <person name="Boer E."/>
            <person name="Gabaldon T."/>
            <person name="Cruz J."/>
            <person name="Talla E."/>
            <person name="Marck C."/>
            <person name="Goffeau A."/>
            <person name="Barbe V."/>
            <person name="Baret P."/>
            <person name="Baronian K."/>
            <person name="Beier S."/>
            <person name="Bleykasten C."/>
            <person name="Bode R."/>
            <person name="Casaregola S."/>
            <person name="Despons L."/>
            <person name="Fairhead C."/>
            <person name="Giersberg M."/>
            <person name="Gierski P."/>
            <person name="Hahnel U."/>
            <person name="Hartmann A."/>
            <person name="Jankowska D."/>
            <person name="Jubin C."/>
            <person name="Jung P."/>
            <person name="Lafontaine I."/>
            <person name="Leh-Louis V."/>
            <person name="Lemaire M."/>
            <person name="Marcet-Houben M."/>
            <person name="Mascher M."/>
            <person name="Morel G."/>
            <person name="Richard G.-F."/>
            <person name="Riechen J."/>
            <person name="Sacerdot C."/>
            <person name="Sarkar A."/>
            <person name="Savel G."/>
            <person name="Schacherer J."/>
            <person name="Sherman D."/>
            <person name="Straub M.-L."/>
            <person name="Stein N."/>
            <person name="Thierry A."/>
            <person name="Trautwein-Schult A."/>
            <person name="Westhof E."/>
            <person name="Worch S."/>
            <person name="Dujon B."/>
            <person name="Souciet J.-L."/>
            <person name="Wincker P."/>
            <person name="Scholz U."/>
            <person name="Neuveglise N."/>
        </authorList>
    </citation>
    <scope>NUCLEOTIDE SEQUENCE</scope>
    <source>
        <strain evidence="3">LS3</strain>
    </source>
</reference>
<feature type="domain" description="Thiaminase-2/PQQC" evidence="1">
    <location>
        <begin position="305"/>
        <end position="512"/>
    </location>
</feature>
<dbReference type="NCBIfam" id="TIGR04306">
    <property type="entry name" value="salvage_TenA"/>
    <property type="match status" value="1"/>
</dbReference>
<dbReference type="PhylomeDB" id="A0A060T133"/>
<evidence type="ECO:0000259" key="2">
    <source>
        <dbReference type="Pfam" id="PF08543"/>
    </source>
</evidence>
<dbReference type="InterPro" id="IPR013749">
    <property type="entry name" value="PM/HMP-P_kinase-1"/>
</dbReference>
<dbReference type="GO" id="GO:0008902">
    <property type="term" value="F:hydroxymethylpyrimidine kinase activity"/>
    <property type="evidence" value="ECO:0007669"/>
    <property type="project" value="TreeGrafter"/>
</dbReference>
<dbReference type="SUPFAM" id="SSF48613">
    <property type="entry name" value="Heme oxygenase-like"/>
    <property type="match status" value="1"/>
</dbReference>
<dbReference type="Pfam" id="PF03070">
    <property type="entry name" value="TENA_THI-4"/>
    <property type="match status" value="1"/>
</dbReference>
<dbReference type="Pfam" id="PF08543">
    <property type="entry name" value="Phos_pyr_kin"/>
    <property type="match status" value="1"/>
</dbReference>
<dbReference type="FunFam" id="3.40.1190.20:FF:000034">
    <property type="entry name" value="Putative hydroxymethylpyrimidine/ phosphomethylpyrimidine kinase 2"/>
    <property type="match status" value="1"/>
</dbReference>
<dbReference type="GO" id="GO:0005829">
    <property type="term" value="C:cytosol"/>
    <property type="evidence" value="ECO:0007669"/>
    <property type="project" value="TreeGrafter"/>
</dbReference>
<dbReference type="CDD" id="cd19367">
    <property type="entry name" value="TenA_C_ScTHI20-like"/>
    <property type="match status" value="1"/>
</dbReference>
<evidence type="ECO:0000259" key="1">
    <source>
        <dbReference type="Pfam" id="PF03070"/>
    </source>
</evidence>
<dbReference type="EMBL" id="HG937693">
    <property type="protein sequence ID" value="CDP34810.1"/>
    <property type="molecule type" value="Genomic_DNA"/>
</dbReference>
<proteinExistence type="predicted"/>
<feature type="domain" description="Pyridoxamine kinase/Phosphomethylpyrimidine kinase" evidence="2">
    <location>
        <begin position="15"/>
        <end position="283"/>
    </location>
</feature>
<accession>A0A060T133</accession>
<name>A0A060T133_BLAAD</name>
<gene>
    <name evidence="3" type="ORF">GNLVRS02_ARAD1C20988g</name>
</gene>
<dbReference type="PANTHER" id="PTHR20858">
    <property type="entry name" value="PHOSPHOMETHYLPYRIMIDINE KINASE"/>
    <property type="match status" value="1"/>
</dbReference>
<dbReference type="CDD" id="cd01169">
    <property type="entry name" value="HMPP_kinase"/>
    <property type="match status" value="1"/>
</dbReference>
<dbReference type="InterPro" id="IPR016084">
    <property type="entry name" value="Haem_Oase-like_multi-hlx"/>
</dbReference>
<dbReference type="InterPro" id="IPR029056">
    <property type="entry name" value="Ribokinase-like"/>
</dbReference>
<dbReference type="AlphaFoldDB" id="A0A060T133"/>
<organism evidence="3">
    <name type="scientific">Blastobotrys adeninivorans</name>
    <name type="common">Yeast</name>
    <name type="synonym">Arxula adeninivorans</name>
    <dbReference type="NCBI Taxonomy" id="409370"/>
    <lineage>
        <taxon>Eukaryota</taxon>
        <taxon>Fungi</taxon>
        <taxon>Dikarya</taxon>
        <taxon>Ascomycota</taxon>
        <taxon>Saccharomycotina</taxon>
        <taxon>Dipodascomycetes</taxon>
        <taxon>Dipodascales</taxon>
        <taxon>Trichomonascaceae</taxon>
        <taxon>Blastobotrys</taxon>
    </lineage>
</organism>
<dbReference type="GO" id="GO:0050334">
    <property type="term" value="F:thiaminase activity"/>
    <property type="evidence" value="ECO:0007669"/>
    <property type="project" value="InterPro"/>
</dbReference>